<dbReference type="InterPro" id="IPR002397">
    <property type="entry name" value="Cyt_P450_B"/>
</dbReference>
<keyword evidence="4" id="KW-0560">Oxidoreductase</keyword>
<dbReference type="InterPro" id="IPR036396">
    <property type="entry name" value="Cyt_P450_sf"/>
</dbReference>
<evidence type="ECO:0000313" key="8">
    <source>
        <dbReference type="EMBL" id="NKY57112.1"/>
    </source>
</evidence>
<evidence type="ECO:0000256" key="7">
    <source>
        <dbReference type="SAM" id="MobiDB-lite"/>
    </source>
</evidence>
<dbReference type="RefSeq" id="WP_062976515.1">
    <property type="nucleotide sequence ID" value="NZ_JAAXOT010000006.1"/>
</dbReference>
<dbReference type="GO" id="GO:0016705">
    <property type="term" value="F:oxidoreductase activity, acting on paired donors, with incorporation or reduction of molecular oxygen"/>
    <property type="evidence" value="ECO:0007669"/>
    <property type="project" value="InterPro"/>
</dbReference>
<dbReference type="GO" id="GO:0004497">
    <property type="term" value="F:monooxygenase activity"/>
    <property type="evidence" value="ECO:0007669"/>
    <property type="project" value="UniProtKB-KW"/>
</dbReference>
<dbReference type="AlphaFoldDB" id="A0A846YHL7"/>
<dbReference type="PRINTS" id="PR00359">
    <property type="entry name" value="BP450"/>
</dbReference>
<dbReference type="GO" id="GO:0020037">
    <property type="term" value="F:heme binding"/>
    <property type="evidence" value="ECO:0007669"/>
    <property type="project" value="InterPro"/>
</dbReference>
<gene>
    <name evidence="8" type="ORF">HGA15_13280</name>
</gene>
<dbReference type="SUPFAM" id="SSF48264">
    <property type="entry name" value="Cytochrome P450"/>
    <property type="match status" value="1"/>
</dbReference>
<sequence length="418" mass="45727">MPSKPHPHTAEVTPAVSSSPYDPDSIRIPLYTEEFAADPHRAYREMRRAHGALVPVDLAPGVPATLVVGYDAARRILNDPERFPADPRIWQRTVAPDCPILPMLEWRPCAIRSAGLEHMRYRQATVAAVAGVDMFALRATVERLAIAQVNTFCADGTADLIQQYAFPLAFAVVNVLFGCPPEIGSRVAESMAKIFEGDDADQANAMLGQALLDLVTLRRNEPGNDITTRLMEHSAALDDDEMIPQLVSLYGSGIEPQQNLIVNTMRLILTDDRFAGNVLGGSQSTRAALDEVLFTDPPLSNYCLSYPRHPVLIDDIWLPAHQPVVISMAGCNNDPAISGADRVDNSSHLSWSIGVHACPARSVAYLVVQDAIDQLLDALPEIELAVPADELTWRPGPFHRALTRLPVRFPPSPPLRLP</sequence>
<dbReference type="EMBL" id="JAAXOT010000006">
    <property type="protein sequence ID" value="NKY57112.1"/>
    <property type="molecule type" value="Genomic_DNA"/>
</dbReference>
<evidence type="ECO:0000256" key="2">
    <source>
        <dbReference type="ARBA" id="ARBA00022617"/>
    </source>
</evidence>
<comment type="similarity">
    <text evidence="1">Belongs to the cytochrome P450 family.</text>
</comment>
<dbReference type="PANTHER" id="PTHR46696">
    <property type="entry name" value="P450, PUTATIVE (EUROFUNG)-RELATED"/>
    <property type="match status" value="1"/>
</dbReference>
<dbReference type="Gene3D" id="1.10.630.10">
    <property type="entry name" value="Cytochrome P450"/>
    <property type="match status" value="1"/>
</dbReference>
<accession>A0A846YHL7</accession>
<organism evidence="8 9">
    <name type="scientific">Nocardia flavorosea</name>
    <dbReference type="NCBI Taxonomy" id="53429"/>
    <lineage>
        <taxon>Bacteria</taxon>
        <taxon>Bacillati</taxon>
        <taxon>Actinomycetota</taxon>
        <taxon>Actinomycetes</taxon>
        <taxon>Mycobacteriales</taxon>
        <taxon>Nocardiaceae</taxon>
        <taxon>Nocardia</taxon>
    </lineage>
</organism>
<keyword evidence="2" id="KW-0349">Heme</keyword>
<reference evidence="8 9" key="1">
    <citation type="submission" date="2020-04" db="EMBL/GenBank/DDBJ databases">
        <title>MicrobeNet Type strains.</title>
        <authorList>
            <person name="Nicholson A.C."/>
        </authorList>
    </citation>
    <scope>NUCLEOTIDE SEQUENCE [LARGE SCALE GENOMIC DNA]</scope>
    <source>
        <strain evidence="8 9">JCM 3332</strain>
    </source>
</reference>
<evidence type="ECO:0000256" key="4">
    <source>
        <dbReference type="ARBA" id="ARBA00023002"/>
    </source>
</evidence>
<feature type="region of interest" description="Disordered" evidence="7">
    <location>
        <begin position="1"/>
        <end position="21"/>
    </location>
</feature>
<comment type="caution">
    <text evidence="8">The sequence shown here is derived from an EMBL/GenBank/DDBJ whole genome shotgun (WGS) entry which is preliminary data.</text>
</comment>
<keyword evidence="9" id="KW-1185">Reference proteome</keyword>
<keyword evidence="6" id="KW-0503">Monooxygenase</keyword>
<dbReference type="GO" id="GO:0005506">
    <property type="term" value="F:iron ion binding"/>
    <property type="evidence" value="ECO:0007669"/>
    <property type="project" value="InterPro"/>
</dbReference>
<name>A0A846YHL7_9NOCA</name>
<dbReference type="Proteomes" id="UP000570678">
    <property type="component" value="Unassembled WGS sequence"/>
</dbReference>
<evidence type="ECO:0000256" key="5">
    <source>
        <dbReference type="ARBA" id="ARBA00023004"/>
    </source>
</evidence>
<evidence type="ECO:0000256" key="1">
    <source>
        <dbReference type="ARBA" id="ARBA00010617"/>
    </source>
</evidence>
<evidence type="ECO:0000256" key="3">
    <source>
        <dbReference type="ARBA" id="ARBA00022723"/>
    </source>
</evidence>
<evidence type="ECO:0000256" key="6">
    <source>
        <dbReference type="ARBA" id="ARBA00023033"/>
    </source>
</evidence>
<protein>
    <submittedName>
        <fullName evidence="8">Cytochrome P450</fullName>
    </submittedName>
</protein>
<evidence type="ECO:0000313" key="9">
    <source>
        <dbReference type="Proteomes" id="UP000570678"/>
    </source>
</evidence>
<proteinExistence type="inferred from homology"/>
<dbReference type="PANTHER" id="PTHR46696:SF1">
    <property type="entry name" value="CYTOCHROME P450 YJIB-RELATED"/>
    <property type="match status" value="1"/>
</dbReference>
<keyword evidence="3" id="KW-0479">Metal-binding</keyword>
<keyword evidence="5" id="KW-0408">Iron</keyword>